<name>A0A2H3JP94_WOLCO</name>
<gene>
    <name evidence="1" type="ORF">WOLCODRAFT_18290</name>
</gene>
<dbReference type="EMBL" id="KB468135">
    <property type="protein sequence ID" value="PCH43315.1"/>
    <property type="molecule type" value="Genomic_DNA"/>
</dbReference>
<accession>A0A2H3JP94</accession>
<keyword evidence="2" id="KW-1185">Reference proteome</keyword>
<evidence type="ECO:0000313" key="2">
    <source>
        <dbReference type="Proteomes" id="UP000218811"/>
    </source>
</evidence>
<evidence type="ECO:0000313" key="1">
    <source>
        <dbReference type="EMBL" id="PCH43315.1"/>
    </source>
</evidence>
<organism evidence="1 2">
    <name type="scientific">Wolfiporia cocos (strain MD-104)</name>
    <name type="common">Brown rot fungus</name>
    <dbReference type="NCBI Taxonomy" id="742152"/>
    <lineage>
        <taxon>Eukaryota</taxon>
        <taxon>Fungi</taxon>
        <taxon>Dikarya</taxon>
        <taxon>Basidiomycota</taxon>
        <taxon>Agaricomycotina</taxon>
        <taxon>Agaricomycetes</taxon>
        <taxon>Polyporales</taxon>
        <taxon>Phaeolaceae</taxon>
        <taxon>Wolfiporia</taxon>
    </lineage>
</organism>
<sequence>MYSCPKSRPLKVPLGFSCSYIVYVLSELALTRRGLTSKFDRDKWQFGFYKVKNNVTAIGDTRRGVSYTSTGQEQTIRIREYRALWDCSWLSWIMSNKSPCDTVSNKLIDEDTKLWGIISIKVLEYVSAAVYGSLLLTPIISNKVRSQILSRARSRFVELLLLTAIISNKAYGRDCTLLTGIISNKLFNHVSAAVHGIALFSL</sequence>
<protein>
    <submittedName>
        <fullName evidence="1">Uncharacterized protein</fullName>
    </submittedName>
</protein>
<dbReference type="AlphaFoldDB" id="A0A2H3JP94"/>
<reference evidence="1 2" key="1">
    <citation type="journal article" date="2012" name="Science">
        <title>The Paleozoic origin of enzymatic lignin decomposition reconstructed from 31 fungal genomes.</title>
        <authorList>
            <person name="Floudas D."/>
            <person name="Binder M."/>
            <person name="Riley R."/>
            <person name="Barry K."/>
            <person name="Blanchette R.A."/>
            <person name="Henrissat B."/>
            <person name="Martinez A.T."/>
            <person name="Otillar R."/>
            <person name="Spatafora J.W."/>
            <person name="Yadav J.S."/>
            <person name="Aerts A."/>
            <person name="Benoit I."/>
            <person name="Boyd A."/>
            <person name="Carlson A."/>
            <person name="Copeland A."/>
            <person name="Coutinho P.M."/>
            <person name="de Vries R.P."/>
            <person name="Ferreira P."/>
            <person name="Findley K."/>
            <person name="Foster B."/>
            <person name="Gaskell J."/>
            <person name="Glotzer D."/>
            <person name="Gorecki P."/>
            <person name="Heitman J."/>
            <person name="Hesse C."/>
            <person name="Hori C."/>
            <person name="Igarashi K."/>
            <person name="Jurgens J.A."/>
            <person name="Kallen N."/>
            <person name="Kersten P."/>
            <person name="Kohler A."/>
            <person name="Kuees U."/>
            <person name="Kumar T.K.A."/>
            <person name="Kuo A."/>
            <person name="LaButti K."/>
            <person name="Larrondo L.F."/>
            <person name="Lindquist E."/>
            <person name="Ling A."/>
            <person name="Lombard V."/>
            <person name="Lucas S."/>
            <person name="Lundell T."/>
            <person name="Martin R."/>
            <person name="McLaughlin D.J."/>
            <person name="Morgenstern I."/>
            <person name="Morin E."/>
            <person name="Murat C."/>
            <person name="Nagy L.G."/>
            <person name="Nolan M."/>
            <person name="Ohm R.A."/>
            <person name="Patyshakuliyeva A."/>
            <person name="Rokas A."/>
            <person name="Ruiz-Duenas F.J."/>
            <person name="Sabat G."/>
            <person name="Salamov A."/>
            <person name="Samejima M."/>
            <person name="Schmutz J."/>
            <person name="Slot J.C."/>
            <person name="St John F."/>
            <person name="Stenlid J."/>
            <person name="Sun H."/>
            <person name="Sun S."/>
            <person name="Syed K."/>
            <person name="Tsang A."/>
            <person name="Wiebenga A."/>
            <person name="Young D."/>
            <person name="Pisabarro A."/>
            <person name="Eastwood D.C."/>
            <person name="Martin F."/>
            <person name="Cullen D."/>
            <person name="Grigoriev I.V."/>
            <person name="Hibbett D.S."/>
        </authorList>
    </citation>
    <scope>NUCLEOTIDE SEQUENCE [LARGE SCALE GENOMIC DNA]</scope>
    <source>
        <strain evidence="1 2">MD-104</strain>
    </source>
</reference>
<dbReference type="Proteomes" id="UP000218811">
    <property type="component" value="Unassembled WGS sequence"/>
</dbReference>
<proteinExistence type="predicted"/>